<organism evidence="5 6">
    <name type="scientific">Salinithrix halophila</name>
    <dbReference type="NCBI Taxonomy" id="1485204"/>
    <lineage>
        <taxon>Bacteria</taxon>
        <taxon>Bacillati</taxon>
        <taxon>Bacillota</taxon>
        <taxon>Bacilli</taxon>
        <taxon>Bacillales</taxon>
        <taxon>Thermoactinomycetaceae</taxon>
        <taxon>Salinithrix</taxon>
    </lineage>
</organism>
<dbReference type="Gene3D" id="3.40.50.1100">
    <property type="match status" value="2"/>
</dbReference>
<dbReference type="Pfam" id="PF00291">
    <property type="entry name" value="PALP"/>
    <property type="match status" value="1"/>
</dbReference>
<keyword evidence="6" id="KW-1185">Reference proteome</keyword>
<feature type="domain" description="Tryptophan synthase beta chain-like PALP" evidence="4">
    <location>
        <begin position="71"/>
        <end position="375"/>
    </location>
</feature>
<keyword evidence="2" id="KW-0663">Pyridoxal phosphate</keyword>
<evidence type="ECO:0000256" key="1">
    <source>
        <dbReference type="ARBA" id="ARBA00001933"/>
    </source>
</evidence>
<comment type="caution">
    <text evidence="5">The sequence shown here is derived from an EMBL/GenBank/DDBJ whole genome shotgun (WGS) entry which is preliminary data.</text>
</comment>
<dbReference type="CDD" id="cd01563">
    <property type="entry name" value="Thr-synth_1"/>
    <property type="match status" value="1"/>
</dbReference>
<evidence type="ECO:0000259" key="4">
    <source>
        <dbReference type="Pfam" id="PF00291"/>
    </source>
</evidence>
<protein>
    <submittedName>
        <fullName evidence="5">Threonine synthase</fullName>
        <ecNumber evidence="5">4.2.3.1</ecNumber>
    </submittedName>
</protein>
<proteinExistence type="predicted"/>
<dbReference type="GO" id="GO:0004795">
    <property type="term" value="F:threonine synthase activity"/>
    <property type="evidence" value="ECO:0007669"/>
    <property type="project" value="UniProtKB-EC"/>
</dbReference>
<name>A0ABV8JEK9_9BACL</name>
<dbReference type="InterPro" id="IPR036052">
    <property type="entry name" value="TrpB-like_PALP_sf"/>
</dbReference>
<comment type="cofactor">
    <cofactor evidence="1">
        <name>pyridoxal 5'-phosphate</name>
        <dbReference type="ChEBI" id="CHEBI:597326"/>
    </cofactor>
</comment>
<evidence type="ECO:0000313" key="5">
    <source>
        <dbReference type="EMBL" id="MFC4076865.1"/>
    </source>
</evidence>
<dbReference type="Proteomes" id="UP001595843">
    <property type="component" value="Unassembled WGS sequence"/>
</dbReference>
<keyword evidence="3 5" id="KW-0456">Lyase</keyword>
<reference evidence="6" key="1">
    <citation type="journal article" date="2019" name="Int. J. Syst. Evol. Microbiol.">
        <title>The Global Catalogue of Microorganisms (GCM) 10K type strain sequencing project: providing services to taxonomists for standard genome sequencing and annotation.</title>
        <authorList>
            <consortium name="The Broad Institute Genomics Platform"/>
            <consortium name="The Broad Institute Genome Sequencing Center for Infectious Disease"/>
            <person name="Wu L."/>
            <person name="Ma J."/>
        </authorList>
    </citation>
    <scope>NUCLEOTIDE SEQUENCE [LARGE SCALE GENOMIC DNA]</scope>
    <source>
        <strain evidence="6">IBRC-M 10813</strain>
    </source>
</reference>
<dbReference type="NCBIfam" id="NF006050">
    <property type="entry name" value="PRK08197.1"/>
    <property type="match status" value="1"/>
</dbReference>
<gene>
    <name evidence="5" type="ORF">ACFOUO_08580</name>
</gene>
<dbReference type="PANTHER" id="PTHR48078:SF6">
    <property type="entry name" value="L-THREONINE DEHYDRATASE CATABOLIC TDCB"/>
    <property type="match status" value="1"/>
</dbReference>
<dbReference type="PANTHER" id="PTHR48078">
    <property type="entry name" value="THREONINE DEHYDRATASE, MITOCHONDRIAL-RELATED"/>
    <property type="match status" value="1"/>
</dbReference>
<sequence>MVEGQLVCSNCSSNVPFHHEDGICSCGGAFLVVYDLERIQRVWSKEEIARRSATMWRYKELLPIQRENDIVSLGEGWTPVLRFPEWEKKLSLGRLWVKREEQNPTGSFKARGFSVAVSLLKSRGIRRAAVPSNGNAASALAAYAARAGMEAFVFVPMDCPGMIVEEALRYGAETCRVDGLIHDAGKLIEDGKQKEGWFNVGTAKEPGRVEGKKTMGLELAEQLGWKVPHVIVYPTGGGSGLIGIWKALCELKELGMIEGDLPRFVSVQETGCTPVVDAMHSGAERLVPYGESTTASPIGVRVPNPPAGDLILSILRETGGTAVAVTREEIRLAQRAMGLQGISASPEGAATWAGLIRLRESGDVQAGERVLLFNTAHALKYLPWPAPASVPVARNYQEFAVNRNKG</sequence>
<evidence type="ECO:0000256" key="2">
    <source>
        <dbReference type="ARBA" id="ARBA00022898"/>
    </source>
</evidence>
<evidence type="ECO:0000313" key="6">
    <source>
        <dbReference type="Proteomes" id="UP001595843"/>
    </source>
</evidence>
<dbReference type="InterPro" id="IPR050147">
    <property type="entry name" value="Ser/Thr_Dehydratase"/>
</dbReference>
<dbReference type="RefSeq" id="WP_380704192.1">
    <property type="nucleotide sequence ID" value="NZ_JBHSAP010000009.1"/>
</dbReference>
<evidence type="ECO:0000256" key="3">
    <source>
        <dbReference type="ARBA" id="ARBA00023239"/>
    </source>
</evidence>
<dbReference type="SUPFAM" id="SSF53686">
    <property type="entry name" value="Tryptophan synthase beta subunit-like PLP-dependent enzymes"/>
    <property type="match status" value="1"/>
</dbReference>
<dbReference type="EMBL" id="JBHSAP010000009">
    <property type="protein sequence ID" value="MFC4076865.1"/>
    <property type="molecule type" value="Genomic_DNA"/>
</dbReference>
<dbReference type="EC" id="4.2.3.1" evidence="5"/>
<accession>A0ABV8JEK9</accession>
<dbReference type="InterPro" id="IPR001926">
    <property type="entry name" value="TrpB-like_PALP"/>
</dbReference>